<gene>
    <name evidence="2" type="ORF">I8J30_08890</name>
</gene>
<comment type="caution">
    <text evidence="2">The sequence shown here is derived from an EMBL/GenBank/DDBJ whole genome shotgun (WGS) entry which is preliminary data.</text>
</comment>
<accession>A0ABS5CAU7</accession>
<evidence type="ECO:0000313" key="3">
    <source>
        <dbReference type="Proteomes" id="UP000673394"/>
    </source>
</evidence>
<evidence type="ECO:0000259" key="1">
    <source>
        <dbReference type="Pfam" id="PF04542"/>
    </source>
</evidence>
<dbReference type="Pfam" id="PF04542">
    <property type="entry name" value="Sigma70_r2"/>
    <property type="match status" value="1"/>
</dbReference>
<feature type="domain" description="RNA polymerase sigma-70 region 2" evidence="1">
    <location>
        <begin position="21"/>
        <end position="52"/>
    </location>
</feature>
<organism evidence="2 3">
    <name type="scientific">Paenibacillus lignilyticus</name>
    <dbReference type="NCBI Taxonomy" id="1172615"/>
    <lineage>
        <taxon>Bacteria</taxon>
        <taxon>Bacillati</taxon>
        <taxon>Bacillota</taxon>
        <taxon>Bacilli</taxon>
        <taxon>Bacillales</taxon>
        <taxon>Paenibacillaceae</taxon>
        <taxon>Paenibacillus</taxon>
    </lineage>
</organism>
<dbReference type="Proteomes" id="UP000673394">
    <property type="component" value="Unassembled WGS sequence"/>
</dbReference>
<dbReference type="EMBL" id="JAGKSP010000002">
    <property type="protein sequence ID" value="MBP3962817.1"/>
    <property type="molecule type" value="Genomic_DNA"/>
</dbReference>
<proteinExistence type="predicted"/>
<dbReference type="RefSeq" id="WP_210657284.1">
    <property type="nucleotide sequence ID" value="NZ_JAGKSP010000002.1"/>
</dbReference>
<evidence type="ECO:0000313" key="2">
    <source>
        <dbReference type="EMBL" id="MBP3962817.1"/>
    </source>
</evidence>
<protein>
    <recommendedName>
        <fullName evidence="1">RNA polymerase sigma-70 region 2 domain-containing protein</fullName>
    </recommendedName>
</protein>
<dbReference type="SUPFAM" id="SSF88946">
    <property type="entry name" value="Sigma2 domain of RNA polymerase sigma factors"/>
    <property type="match status" value="1"/>
</dbReference>
<dbReference type="InterPro" id="IPR007627">
    <property type="entry name" value="RNA_pol_sigma70_r2"/>
</dbReference>
<sequence>MENKWLVERLLGGDFEAFSVMVEKYQKVLYAVAFNVLGDFHQAQDITQEAFI</sequence>
<dbReference type="Gene3D" id="1.10.1740.10">
    <property type="match status" value="1"/>
</dbReference>
<name>A0ABS5CAU7_9BACL</name>
<keyword evidence="3" id="KW-1185">Reference proteome</keyword>
<reference evidence="2 3" key="1">
    <citation type="submission" date="2021-04" db="EMBL/GenBank/DDBJ databases">
        <title>Paenibacillus sp. DLE-14 whole genome sequence.</title>
        <authorList>
            <person name="Ham Y.J."/>
        </authorList>
    </citation>
    <scope>NUCLEOTIDE SEQUENCE [LARGE SCALE GENOMIC DNA]</scope>
    <source>
        <strain evidence="2 3">DLE-14</strain>
    </source>
</reference>
<dbReference type="InterPro" id="IPR013325">
    <property type="entry name" value="RNA_pol_sigma_r2"/>
</dbReference>